<evidence type="ECO:0000256" key="6">
    <source>
        <dbReference type="HAMAP-Rule" id="MF_01925"/>
    </source>
</evidence>
<dbReference type="InterPro" id="IPR028939">
    <property type="entry name" value="P5C_Rdtase_cat_N"/>
</dbReference>
<dbReference type="NCBIfam" id="TIGR00112">
    <property type="entry name" value="proC"/>
    <property type="match status" value="1"/>
</dbReference>
<dbReference type="SUPFAM" id="SSF51735">
    <property type="entry name" value="NAD(P)-binding Rossmann-fold domains"/>
    <property type="match status" value="1"/>
</dbReference>
<dbReference type="SUPFAM" id="SSF48179">
    <property type="entry name" value="6-phosphogluconate dehydrogenase C-terminal domain-like"/>
    <property type="match status" value="1"/>
</dbReference>
<comment type="caution">
    <text evidence="11">The sequence shown here is derived from an EMBL/GenBank/DDBJ whole genome shotgun (WGS) entry which is preliminary data.</text>
</comment>
<dbReference type="GO" id="GO:0005737">
    <property type="term" value="C:cytoplasm"/>
    <property type="evidence" value="ECO:0007669"/>
    <property type="project" value="UniProtKB-SubCell"/>
</dbReference>
<comment type="pathway">
    <text evidence="6">Amino-acid biosynthesis; L-proline biosynthesis; L-proline from L-glutamate 5-semialdehyde: step 1/1.</text>
</comment>
<evidence type="ECO:0000256" key="5">
    <source>
        <dbReference type="ARBA" id="ARBA00058118"/>
    </source>
</evidence>
<dbReference type="InterPro" id="IPR008927">
    <property type="entry name" value="6-PGluconate_DH-like_C_sf"/>
</dbReference>
<comment type="function">
    <text evidence="5 6">Catalyzes the reduction of 1-pyrroline-5-carboxylate (PCA) to L-proline.</text>
</comment>
<name>A0A9D1THH8_9FIRM</name>
<evidence type="ECO:0000256" key="2">
    <source>
        <dbReference type="ARBA" id="ARBA00022650"/>
    </source>
</evidence>
<keyword evidence="2 6" id="KW-0641">Proline biosynthesis</keyword>
<keyword evidence="3 6" id="KW-0521">NADP</keyword>
<dbReference type="Pfam" id="PF14748">
    <property type="entry name" value="P5CR_dimer"/>
    <property type="match status" value="1"/>
</dbReference>
<evidence type="ECO:0000256" key="7">
    <source>
        <dbReference type="NCBIfam" id="TIGR00112"/>
    </source>
</evidence>
<dbReference type="HAMAP" id="MF_01925">
    <property type="entry name" value="P5C_reductase"/>
    <property type="match status" value="1"/>
</dbReference>
<dbReference type="GO" id="GO:0004735">
    <property type="term" value="F:pyrroline-5-carboxylate reductase activity"/>
    <property type="evidence" value="ECO:0007669"/>
    <property type="project" value="UniProtKB-UniRule"/>
</dbReference>
<gene>
    <name evidence="6 11" type="primary">proC</name>
    <name evidence="11" type="ORF">H9746_00555</name>
</gene>
<proteinExistence type="inferred from homology"/>
<feature type="domain" description="Pyrroline-5-carboxylate reductase catalytic N-terminal" evidence="9">
    <location>
        <begin position="6"/>
        <end position="98"/>
    </location>
</feature>
<dbReference type="AlphaFoldDB" id="A0A9D1THH8"/>
<feature type="binding site" evidence="8">
    <location>
        <begin position="70"/>
        <end position="73"/>
    </location>
    <ligand>
        <name>NADP(+)</name>
        <dbReference type="ChEBI" id="CHEBI:58349"/>
    </ligand>
</feature>
<dbReference type="PANTHER" id="PTHR11645">
    <property type="entry name" value="PYRROLINE-5-CARBOXYLATE REDUCTASE"/>
    <property type="match status" value="1"/>
</dbReference>
<reference evidence="11" key="2">
    <citation type="submission" date="2021-04" db="EMBL/GenBank/DDBJ databases">
        <authorList>
            <person name="Gilroy R."/>
        </authorList>
    </citation>
    <scope>NUCLEOTIDE SEQUENCE</scope>
    <source>
        <strain evidence="11">CHK193-4272</strain>
    </source>
</reference>
<dbReference type="GO" id="GO:0055129">
    <property type="term" value="P:L-proline biosynthetic process"/>
    <property type="evidence" value="ECO:0007669"/>
    <property type="project" value="UniProtKB-UniRule"/>
</dbReference>
<evidence type="ECO:0000256" key="1">
    <source>
        <dbReference type="ARBA" id="ARBA00005525"/>
    </source>
</evidence>
<dbReference type="InterPro" id="IPR036291">
    <property type="entry name" value="NAD(P)-bd_dom_sf"/>
</dbReference>
<dbReference type="InterPro" id="IPR029036">
    <property type="entry name" value="P5CR_dimer"/>
</dbReference>
<dbReference type="InterPro" id="IPR000304">
    <property type="entry name" value="Pyrroline-COOH_reductase"/>
</dbReference>
<dbReference type="EC" id="1.5.1.2" evidence="6 7"/>
<keyword evidence="6" id="KW-0963">Cytoplasm</keyword>
<dbReference type="PANTHER" id="PTHR11645:SF0">
    <property type="entry name" value="PYRROLINE-5-CARBOXYLATE REDUCTASE 3"/>
    <property type="match status" value="1"/>
</dbReference>
<keyword evidence="4 6" id="KW-0560">Oxidoreductase</keyword>
<evidence type="ECO:0000256" key="8">
    <source>
        <dbReference type="PIRSR" id="PIRSR000193-1"/>
    </source>
</evidence>
<comment type="catalytic activity">
    <reaction evidence="6">
        <text>L-proline + NADP(+) = (S)-1-pyrroline-5-carboxylate + NADPH + 2 H(+)</text>
        <dbReference type="Rhea" id="RHEA:14109"/>
        <dbReference type="ChEBI" id="CHEBI:15378"/>
        <dbReference type="ChEBI" id="CHEBI:17388"/>
        <dbReference type="ChEBI" id="CHEBI:57783"/>
        <dbReference type="ChEBI" id="CHEBI:58349"/>
        <dbReference type="ChEBI" id="CHEBI:60039"/>
        <dbReference type="EC" id="1.5.1.2"/>
    </reaction>
</comment>
<dbReference type="Proteomes" id="UP000886808">
    <property type="component" value="Unassembled WGS sequence"/>
</dbReference>
<reference evidence="11" key="1">
    <citation type="journal article" date="2021" name="PeerJ">
        <title>Extensive microbial diversity within the chicken gut microbiome revealed by metagenomics and culture.</title>
        <authorList>
            <person name="Gilroy R."/>
            <person name="Ravi A."/>
            <person name="Getino M."/>
            <person name="Pursley I."/>
            <person name="Horton D.L."/>
            <person name="Alikhan N.F."/>
            <person name="Baker D."/>
            <person name="Gharbi K."/>
            <person name="Hall N."/>
            <person name="Watson M."/>
            <person name="Adriaenssens E.M."/>
            <person name="Foster-Nyarko E."/>
            <person name="Jarju S."/>
            <person name="Secka A."/>
            <person name="Antonio M."/>
            <person name="Oren A."/>
            <person name="Chaudhuri R.R."/>
            <person name="La Ragione R."/>
            <person name="Hildebrand F."/>
            <person name="Pallen M.J."/>
        </authorList>
    </citation>
    <scope>NUCLEOTIDE SEQUENCE</scope>
    <source>
        <strain evidence="11">CHK193-4272</strain>
    </source>
</reference>
<dbReference type="Gene3D" id="1.10.3730.10">
    <property type="entry name" value="ProC C-terminal domain-like"/>
    <property type="match status" value="1"/>
</dbReference>
<comment type="subcellular location">
    <subcellularLocation>
        <location evidence="6">Cytoplasm</location>
    </subcellularLocation>
</comment>
<comment type="similarity">
    <text evidence="1 6">Belongs to the pyrroline-5-carboxylate reductase family.</text>
</comment>
<dbReference type="PIRSF" id="PIRSF000193">
    <property type="entry name" value="Pyrrol-5-carb_rd"/>
    <property type="match status" value="1"/>
</dbReference>
<sequence length="268" mass="29143">MSKQYRLGVIGAGNMGMAIAQGMVRAGTPASEIILYNRSDEKRKQNAKLGFAVSDDYTKLYMQSEMVLFAVKPQTFPEMLEKLSGLDAKPLVISIAAGVPFAKMEKALSSDCPIVRCMPNTPLLLGKGATQLVKNKAATNEQLKTVCNIFDTMGVTVVFDDENKLNDVIPFAGSAPAYIYAFTEGMLKSAEKHGINRDDALKLFCQTLIGSAEMMLTGDKTPDELIKAVCSPNGTTLEAMKVLNEYDLYGILAKANDNCIKRAYELGK</sequence>
<organism evidence="11 12">
    <name type="scientific">Candidatus Butyricicoccus avistercoris</name>
    <dbReference type="NCBI Taxonomy" id="2838518"/>
    <lineage>
        <taxon>Bacteria</taxon>
        <taxon>Bacillati</taxon>
        <taxon>Bacillota</taxon>
        <taxon>Clostridia</taxon>
        <taxon>Eubacteriales</taxon>
        <taxon>Butyricicoccaceae</taxon>
        <taxon>Butyricicoccus</taxon>
    </lineage>
</organism>
<evidence type="ECO:0000313" key="12">
    <source>
        <dbReference type="Proteomes" id="UP000886808"/>
    </source>
</evidence>
<keyword evidence="6" id="KW-0028">Amino-acid biosynthesis</keyword>
<feature type="binding site" evidence="8">
    <location>
        <begin position="10"/>
        <end position="15"/>
    </location>
    <ligand>
        <name>NADP(+)</name>
        <dbReference type="ChEBI" id="CHEBI:58349"/>
    </ligand>
</feature>
<dbReference type="Pfam" id="PF03807">
    <property type="entry name" value="F420_oxidored"/>
    <property type="match status" value="1"/>
</dbReference>
<evidence type="ECO:0000256" key="3">
    <source>
        <dbReference type="ARBA" id="ARBA00022857"/>
    </source>
</evidence>
<dbReference type="FunFam" id="1.10.3730.10:FF:000001">
    <property type="entry name" value="Pyrroline-5-carboxylate reductase"/>
    <property type="match status" value="1"/>
</dbReference>
<evidence type="ECO:0000313" key="11">
    <source>
        <dbReference type="EMBL" id="HIV61336.1"/>
    </source>
</evidence>
<feature type="domain" description="Pyrroline-5-carboxylate reductase dimerisation" evidence="10">
    <location>
        <begin position="162"/>
        <end position="266"/>
    </location>
</feature>
<dbReference type="Gene3D" id="3.40.50.720">
    <property type="entry name" value="NAD(P)-binding Rossmann-like Domain"/>
    <property type="match status" value="1"/>
</dbReference>
<evidence type="ECO:0000259" key="9">
    <source>
        <dbReference type="Pfam" id="PF03807"/>
    </source>
</evidence>
<evidence type="ECO:0000259" key="10">
    <source>
        <dbReference type="Pfam" id="PF14748"/>
    </source>
</evidence>
<comment type="catalytic activity">
    <reaction evidence="6">
        <text>L-proline + NAD(+) = (S)-1-pyrroline-5-carboxylate + NADH + 2 H(+)</text>
        <dbReference type="Rhea" id="RHEA:14105"/>
        <dbReference type="ChEBI" id="CHEBI:15378"/>
        <dbReference type="ChEBI" id="CHEBI:17388"/>
        <dbReference type="ChEBI" id="CHEBI:57540"/>
        <dbReference type="ChEBI" id="CHEBI:57945"/>
        <dbReference type="ChEBI" id="CHEBI:60039"/>
        <dbReference type="EC" id="1.5.1.2"/>
    </reaction>
</comment>
<accession>A0A9D1THH8</accession>
<dbReference type="EMBL" id="DXIE01000005">
    <property type="protein sequence ID" value="HIV61336.1"/>
    <property type="molecule type" value="Genomic_DNA"/>
</dbReference>
<evidence type="ECO:0000256" key="4">
    <source>
        <dbReference type="ARBA" id="ARBA00023002"/>
    </source>
</evidence>
<protein>
    <recommendedName>
        <fullName evidence="6 7">Pyrroline-5-carboxylate reductase</fullName>
        <shortName evidence="6">P5C reductase</shortName>
        <shortName evidence="6">P5CR</shortName>
        <ecNumber evidence="6 7">1.5.1.2</ecNumber>
    </recommendedName>
    <alternativeName>
        <fullName evidence="6">PCA reductase</fullName>
    </alternativeName>
</protein>